<dbReference type="PANTHER" id="PTHR11228:SF35">
    <property type="entry name" value="MOLYBDENUM COFACTOR BIOSYNTHESIS PROTEIN A-RELATED"/>
    <property type="match status" value="1"/>
</dbReference>
<dbReference type="GO" id="GO:0003824">
    <property type="term" value="F:catalytic activity"/>
    <property type="evidence" value="ECO:0007669"/>
    <property type="project" value="InterPro"/>
</dbReference>
<dbReference type="InterPro" id="IPR013785">
    <property type="entry name" value="Aldolase_TIM"/>
</dbReference>
<evidence type="ECO:0000256" key="2">
    <source>
        <dbReference type="ARBA" id="ARBA00022723"/>
    </source>
</evidence>
<dbReference type="Gene3D" id="3.20.20.70">
    <property type="entry name" value="Aldolase class I"/>
    <property type="match status" value="1"/>
</dbReference>
<feature type="domain" description="Radical SAM core" evidence="5">
    <location>
        <begin position="34"/>
        <end position="263"/>
    </location>
</feature>
<accession>A0A7C4HCN1</accession>
<dbReference type="AlphaFoldDB" id="A0A7C4HCN1"/>
<dbReference type="InterPro" id="IPR007197">
    <property type="entry name" value="rSAM"/>
</dbReference>
<dbReference type="SFLD" id="SFLDS00029">
    <property type="entry name" value="Radical_SAM"/>
    <property type="match status" value="1"/>
</dbReference>
<keyword evidence="4" id="KW-0411">Iron-sulfur</keyword>
<comment type="caution">
    <text evidence="6">The sequence shown here is derived from an EMBL/GenBank/DDBJ whole genome shotgun (WGS) entry which is preliminary data.</text>
</comment>
<sequence length="349" mass="40309">MVKIYGKTTIWNKRLLNIVEGDNLYTYIGFGVIDRGTNVLQIRPTTMCVFNCIFCSVDAGPLSRNRFSEFIVEIDSLINTFNLIVRFKNCSVEALIDTIGEGLTYPHIFDLIMRLRSNPLVKSIAIETHGLIQSKTIVKKLEESGLDRINLSIDTLNKEKAKYLMGVSWFNVEKVIEIAEYVVKETNIDLHVTPLWIPGVNDEDVIKVVEWAYKIGAGKKWPPATIQKYVVHRFGRKVPGVREISWSDFWKFIRIFEEKFGLRIKWSMEEWGMFRTLKYPCPYTKGDRLFVKILSPGVFRGEYLGFDADRNILVTVIGRSVRIGFNYLVEVIEDKDCLLIVKPIKEIHI</sequence>
<protein>
    <submittedName>
        <fullName evidence="6">Radical SAM protein</fullName>
    </submittedName>
</protein>
<evidence type="ECO:0000256" key="3">
    <source>
        <dbReference type="ARBA" id="ARBA00023004"/>
    </source>
</evidence>
<dbReference type="EMBL" id="DTBJ01000057">
    <property type="protein sequence ID" value="HGM59310.1"/>
    <property type="molecule type" value="Genomic_DNA"/>
</dbReference>
<organism evidence="6">
    <name type="scientific">Staphylothermus marinus</name>
    <dbReference type="NCBI Taxonomy" id="2280"/>
    <lineage>
        <taxon>Archaea</taxon>
        <taxon>Thermoproteota</taxon>
        <taxon>Thermoprotei</taxon>
        <taxon>Desulfurococcales</taxon>
        <taxon>Desulfurococcaceae</taxon>
        <taxon>Staphylothermus</taxon>
    </lineage>
</organism>
<dbReference type="InterPro" id="IPR006638">
    <property type="entry name" value="Elp3/MiaA/NifB-like_rSAM"/>
</dbReference>
<evidence type="ECO:0000313" key="6">
    <source>
        <dbReference type="EMBL" id="HGM59310.1"/>
    </source>
</evidence>
<evidence type="ECO:0000259" key="5">
    <source>
        <dbReference type="PROSITE" id="PS51918"/>
    </source>
</evidence>
<name>A0A7C4HCN1_STAMA</name>
<dbReference type="InterPro" id="IPR050377">
    <property type="entry name" value="Radical_SAM_PqqE_MftC-like"/>
</dbReference>
<evidence type="ECO:0000256" key="4">
    <source>
        <dbReference type="ARBA" id="ARBA00023014"/>
    </source>
</evidence>
<keyword evidence="3" id="KW-0408">Iron</keyword>
<dbReference type="SUPFAM" id="SSF102114">
    <property type="entry name" value="Radical SAM enzymes"/>
    <property type="match status" value="1"/>
</dbReference>
<dbReference type="InterPro" id="IPR058240">
    <property type="entry name" value="rSAM_sf"/>
</dbReference>
<dbReference type="InterPro" id="IPR040088">
    <property type="entry name" value="MJ0103-like"/>
</dbReference>
<dbReference type="GO" id="GO:0051536">
    <property type="term" value="F:iron-sulfur cluster binding"/>
    <property type="evidence" value="ECO:0007669"/>
    <property type="project" value="UniProtKB-KW"/>
</dbReference>
<evidence type="ECO:0000256" key="1">
    <source>
        <dbReference type="ARBA" id="ARBA00022691"/>
    </source>
</evidence>
<reference evidence="6" key="1">
    <citation type="journal article" date="2020" name="mSystems">
        <title>Genome- and Community-Level Interaction Insights into Carbon Utilization and Element Cycling Functions of Hydrothermarchaeota in Hydrothermal Sediment.</title>
        <authorList>
            <person name="Zhou Z."/>
            <person name="Liu Y."/>
            <person name="Xu W."/>
            <person name="Pan J."/>
            <person name="Luo Z.H."/>
            <person name="Li M."/>
        </authorList>
    </citation>
    <scope>NUCLEOTIDE SEQUENCE [LARGE SCALE GENOMIC DNA]</scope>
    <source>
        <strain evidence="6">SpSt-642</strain>
    </source>
</reference>
<gene>
    <name evidence="6" type="ORF">ENU14_06985</name>
</gene>
<keyword evidence="2" id="KW-0479">Metal-binding</keyword>
<dbReference type="SFLD" id="SFLDG01110">
    <property type="entry name" value="Uncharacterised_Radical_SAM_Su"/>
    <property type="match status" value="1"/>
</dbReference>
<dbReference type="PROSITE" id="PS51918">
    <property type="entry name" value="RADICAL_SAM"/>
    <property type="match status" value="1"/>
</dbReference>
<proteinExistence type="predicted"/>
<dbReference type="GO" id="GO:0046872">
    <property type="term" value="F:metal ion binding"/>
    <property type="evidence" value="ECO:0007669"/>
    <property type="project" value="UniProtKB-KW"/>
</dbReference>
<dbReference type="SMART" id="SM00729">
    <property type="entry name" value="Elp3"/>
    <property type="match status" value="1"/>
</dbReference>
<keyword evidence="1" id="KW-0949">S-adenosyl-L-methionine</keyword>
<dbReference type="CDD" id="cd01335">
    <property type="entry name" value="Radical_SAM"/>
    <property type="match status" value="1"/>
</dbReference>
<dbReference type="Pfam" id="PF04055">
    <property type="entry name" value="Radical_SAM"/>
    <property type="match status" value="1"/>
</dbReference>
<dbReference type="PANTHER" id="PTHR11228">
    <property type="entry name" value="RADICAL SAM DOMAIN PROTEIN"/>
    <property type="match status" value="1"/>
</dbReference>